<evidence type="ECO:0000313" key="2">
    <source>
        <dbReference type="Proteomes" id="UP000704176"/>
    </source>
</evidence>
<name>A0ABS7VTL0_9HYPH</name>
<sequence length="92" mass="10418">MKPQGMIAILTDSDGRVQATKADFDHQSYGGLKLREAQLNRARDGLGMEFIRRVASHAVFRNIDHFEANQIIDRLVVREGWKVTTEGVGYDE</sequence>
<dbReference type="EMBL" id="JAIRBM010000024">
    <property type="protein sequence ID" value="MBZ6078899.1"/>
    <property type="molecule type" value="Genomic_DNA"/>
</dbReference>
<dbReference type="RefSeq" id="WP_224315652.1">
    <property type="nucleotide sequence ID" value="NZ_JAIRBM010000024.1"/>
</dbReference>
<accession>A0ABS7VTL0</accession>
<protein>
    <submittedName>
        <fullName evidence="1">Uncharacterized protein</fullName>
    </submittedName>
</protein>
<comment type="caution">
    <text evidence="1">The sequence shown here is derived from an EMBL/GenBank/DDBJ whole genome shotgun (WGS) entry which is preliminary data.</text>
</comment>
<gene>
    <name evidence="1" type="ORF">K9B37_21820</name>
</gene>
<proteinExistence type="predicted"/>
<dbReference type="Proteomes" id="UP000704176">
    <property type="component" value="Unassembled WGS sequence"/>
</dbReference>
<keyword evidence="2" id="KW-1185">Reference proteome</keyword>
<reference evidence="1 2" key="1">
    <citation type="submission" date="2021-09" db="EMBL/GenBank/DDBJ databases">
        <title>The complete genome sequence of a new microorganism.</title>
        <authorList>
            <person name="Zi Z."/>
        </authorList>
    </citation>
    <scope>NUCLEOTIDE SEQUENCE [LARGE SCALE GENOMIC DNA]</scope>
    <source>
        <strain evidence="1 2">WGZ8</strain>
    </source>
</reference>
<organism evidence="1 2">
    <name type="scientific">Microvirga puerhi</name>
    <dbReference type="NCBI Taxonomy" id="2876078"/>
    <lineage>
        <taxon>Bacteria</taxon>
        <taxon>Pseudomonadati</taxon>
        <taxon>Pseudomonadota</taxon>
        <taxon>Alphaproteobacteria</taxon>
        <taxon>Hyphomicrobiales</taxon>
        <taxon>Methylobacteriaceae</taxon>
        <taxon>Microvirga</taxon>
    </lineage>
</organism>
<evidence type="ECO:0000313" key="1">
    <source>
        <dbReference type="EMBL" id="MBZ6078899.1"/>
    </source>
</evidence>